<dbReference type="Pfam" id="PF07484">
    <property type="entry name" value="Collar"/>
    <property type="match status" value="1"/>
</dbReference>
<protein>
    <submittedName>
        <fullName evidence="2">Microcystin dependent protein</fullName>
    </submittedName>
    <submittedName>
        <fullName evidence="3">Phage tail protein</fullName>
    </submittedName>
</protein>
<evidence type="ECO:0000313" key="3">
    <source>
        <dbReference type="EMBL" id="QCX50915.1"/>
    </source>
</evidence>
<dbReference type="EMBL" id="LN899819">
    <property type="protein sequence ID" value="CUV14803.1"/>
    <property type="molecule type" value="Genomic_DNA"/>
</dbReference>
<dbReference type="SUPFAM" id="SSF88874">
    <property type="entry name" value="Receptor-binding domain of short tail fibre protein gp12"/>
    <property type="match status" value="1"/>
</dbReference>
<dbReference type="InterPro" id="IPR011083">
    <property type="entry name" value="Phage_tail_collar_dom"/>
</dbReference>
<dbReference type="InterPro" id="IPR037053">
    <property type="entry name" value="Phage_tail_collar_dom_sf"/>
</dbReference>
<reference evidence="2" key="1">
    <citation type="submission" date="2015-10" db="EMBL/GenBank/DDBJ databases">
        <authorList>
            <person name="Gilbert D.G."/>
        </authorList>
    </citation>
    <scope>NUCLEOTIDE SEQUENCE</scope>
    <source>
        <strain evidence="2">Phyl III-seqv23</strain>
    </source>
</reference>
<dbReference type="Proteomes" id="UP000310553">
    <property type="component" value="Chromosome"/>
</dbReference>
<accession>A0A0S4TYE0</accession>
<sequence length="182" mass="18766">MDQYLGEIRLCAFSYPPKGWAACNGTLLPIAQNAALFSLLGTQYGGDGVRTFALPDLRGRTPLHRDYVNSIVGTVGGAETVKLVSSQLPVHSHLLNASSSPATSTNVGATLNHVLAASNLYSSTDPTISGPGTALYAAPGPLTALSGEACGSTGGGQPHENMQPSLVLNYIIALTGIFPSRN</sequence>
<dbReference type="AlphaFoldDB" id="A0A0S4TYE0"/>
<name>A0A0S4TYE0_RALSL</name>
<reference evidence="3 4" key="2">
    <citation type="submission" date="2019-04" db="EMBL/GenBank/DDBJ databases">
        <title>Complete Genome of UW386 and Higher Quality Genome of UW700.</title>
        <authorList>
            <person name="Jacobs J."/>
            <person name="Perez A."/>
            <person name="Steidl O."/>
            <person name="Allen C."/>
        </authorList>
    </citation>
    <scope>NUCLEOTIDE SEQUENCE [LARGE SCALE GENOMIC DNA]</scope>
    <source>
        <strain evidence="3 4">UW386</strain>
    </source>
</reference>
<evidence type="ECO:0000313" key="2">
    <source>
        <dbReference type="EMBL" id="CUV14803.1"/>
    </source>
</evidence>
<gene>
    <name evidence="3" type="ORF">E7Z57_15140</name>
    <name evidence="2" type="ORF">RUN39_v1_960044</name>
</gene>
<dbReference type="EMBL" id="CP039339">
    <property type="protein sequence ID" value="QCX50915.1"/>
    <property type="molecule type" value="Genomic_DNA"/>
</dbReference>
<organism evidence="2">
    <name type="scientific">Ralstonia solanacearum</name>
    <name type="common">Pseudomonas solanacearum</name>
    <dbReference type="NCBI Taxonomy" id="305"/>
    <lineage>
        <taxon>Bacteria</taxon>
        <taxon>Pseudomonadati</taxon>
        <taxon>Pseudomonadota</taxon>
        <taxon>Betaproteobacteria</taxon>
        <taxon>Burkholderiales</taxon>
        <taxon>Burkholderiaceae</taxon>
        <taxon>Ralstonia</taxon>
        <taxon>Ralstonia solanacearum species complex</taxon>
    </lineage>
</organism>
<feature type="domain" description="Phage tail collar" evidence="1">
    <location>
        <begin position="6"/>
        <end position="62"/>
    </location>
</feature>
<dbReference type="PATRIC" id="fig|305.106.peg.1675"/>
<evidence type="ECO:0000259" key="1">
    <source>
        <dbReference type="Pfam" id="PF07484"/>
    </source>
</evidence>
<evidence type="ECO:0000313" key="4">
    <source>
        <dbReference type="Proteomes" id="UP000310553"/>
    </source>
</evidence>
<proteinExistence type="predicted"/>
<dbReference type="Gene3D" id="3.90.1340.10">
    <property type="entry name" value="Phage tail collar domain"/>
    <property type="match status" value="1"/>
</dbReference>